<dbReference type="SUPFAM" id="SSF51182">
    <property type="entry name" value="RmlC-like cupins"/>
    <property type="match status" value="1"/>
</dbReference>
<evidence type="ECO:0000313" key="11">
    <source>
        <dbReference type="Proteomes" id="UP000076727"/>
    </source>
</evidence>
<dbReference type="GO" id="GO:0030145">
    <property type="term" value="F:manganese ion binding"/>
    <property type="evidence" value="ECO:0007669"/>
    <property type="project" value="InterPro"/>
</dbReference>
<keyword evidence="11" id="KW-1185">Reference proteome</keyword>
<keyword evidence="7" id="KW-0472">Membrane</keyword>
<dbReference type="STRING" id="1314783.A0A165U3V2"/>
<dbReference type="GO" id="GO:0005576">
    <property type="term" value="C:extracellular region"/>
    <property type="evidence" value="ECO:0007669"/>
    <property type="project" value="UniProtKB-SubCell"/>
</dbReference>
<reference evidence="10 11" key="1">
    <citation type="journal article" date="2016" name="Mol. Biol. Evol.">
        <title>Comparative Genomics of Early-Diverging Mushroom-Forming Fungi Provides Insights into the Origins of Lignocellulose Decay Capabilities.</title>
        <authorList>
            <person name="Nagy L.G."/>
            <person name="Riley R."/>
            <person name="Tritt A."/>
            <person name="Adam C."/>
            <person name="Daum C."/>
            <person name="Floudas D."/>
            <person name="Sun H."/>
            <person name="Yadav J.S."/>
            <person name="Pangilinan J."/>
            <person name="Larsson K.H."/>
            <person name="Matsuura K."/>
            <person name="Barry K."/>
            <person name="Labutti K."/>
            <person name="Kuo R."/>
            <person name="Ohm R.A."/>
            <person name="Bhattacharya S.S."/>
            <person name="Shirouzu T."/>
            <person name="Yoshinaga Y."/>
            <person name="Martin F.M."/>
            <person name="Grigoriev I.V."/>
            <person name="Hibbett D.S."/>
        </authorList>
    </citation>
    <scope>NUCLEOTIDE SEQUENCE [LARGE SCALE GENOMIC DNA]</scope>
    <source>
        <strain evidence="10 11">L-15889</strain>
    </source>
</reference>
<dbReference type="EMBL" id="KV429033">
    <property type="protein sequence ID" value="KZT74362.1"/>
    <property type="molecule type" value="Genomic_DNA"/>
</dbReference>
<comment type="subcellular location">
    <subcellularLocation>
        <location evidence="1">Secreted</location>
    </subcellularLocation>
</comment>
<comment type="similarity">
    <text evidence="2">Belongs to the germin family.</text>
</comment>
<dbReference type="PANTHER" id="PTHR31238">
    <property type="entry name" value="GERMIN-LIKE PROTEIN SUBFAMILY 3 MEMBER 3"/>
    <property type="match status" value="1"/>
</dbReference>
<evidence type="ECO:0000256" key="3">
    <source>
        <dbReference type="ARBA" id="ARBA00022525"/>
    </source>
</evidence>
<dbReference type="Pfam" id="PF00190">
    <property type="entry name" value="Cupin_1"/>
    <property type="match status" value="1"/>
</dbReference>
<keyword evidence="7" id="KW-1133">Transmembrane helix</keyword>
<keyword evidence="4" id="KW-0479">Metal-binding</keyword>
<dbReference type="Gene3D" id="2.60.120.10">
    <property type="entry name" value="Jelly Rolls"/>
    <property type="match status" value="1"/>
</dbReference>
<dbReference type="SMART" id="SM00835">
    <property type="entry name" value="Cupin_1"/>
    <property type="match status" value="1"/>
</dbReference>
<accession>A0A165U3V2</accession>
<protein>
    <submittedName>
        <fullName evidence="10">RmlC-like cupin</fullName>
    </submittedName>
</protein>
<dbReference type="InterPro" id="IPR001929">
    <property type="entry name" value="Germin"/>
</dbReference>
<evidence type="ECO:0000256" key="1">
    <source>
        <dbReference type="ARBA" id="ARBA00004613"/>
    </source>
</evidence>
<dbReference type="PRINTS" id="PR00325">
    <property type="entry name" value="GERMIN"/>
</dbReference>
<keyword evidence="8" id="KW-0732">Signal</keyword>
<gene>
    <name evidence="10" type="ORF">DAEQUDRAFT_753831</name>
</gene>
<dbReference type="InterPro" id="IPR006045">
    <property type="entry name" value="Cupin_1"/>
</dbReference>
<dbReference type="CDD" id="cd02241">
    <property type="entry name" value="cupin_OxOx"/>
    <property type="match status" value="1"/>
</dbReference>
<keyword evidence="3" id="KW-0964">Secreted</keyword>
<feature type="domain" description="Cupin type-1" evidence="9">
    <location>
        <begin position="52"/>
        <end position="200"/>
    </location>
</feature>
<feature type="region of interest" description="Disordered" evidence="6">
    <location>
        <begin position="229"/>
        <end position="271"/>
    </location>
</feature>
<dbReference type="OrthoDB" id="1921208at2759"/>
<evidence type="ECO:0000256" key="2">
    <source>
        <dbReference type="ARBA" id="ARBA00007456"/>
    </source>
</evidence>
<name>A0A165U3V2_9APHY</name>
<sequence>MLSSFILALGLVTTGVIAQTTTNTTFLIEELIVAPDHVDRVADLPQDSEFVFDFLNPPASGVVQGAAGHLVLASVSDFPALVGNGVALLAGFLGPCGMNTPHTHPRATEFLYLVNGTLQNGMITETGSRFIVNNMTAGQAMLLPQGSIHFQFNDNCEPVQFVSALNSEDPGTLLAAQGLFGLPPAIVAATLGEIGVQEVASLADKIPDDVAYGSQECLTRCGISVGTQPTDEQVPRVSGNALPSSSASAWTATATSTPAAETTNQSRDLLGGSSYDHDLASSIPISQKGSGNRTALTALTVIVVIMGAGYLGLAILYFLRRRNATKRGASGSRGWIRPTMKSAAIISHLEKYEDDATYRFP</sequence>
<evidence type="ECO:0000256" key="4">
    <source>
        <dbReference type="ARBA" id="ARBA00022723"/>
    </source>
</evidence>
<feature type="chain" id="PRO_5007867521" evidence="8">
    <location>
        <begin position="19"/>
        <end position="361"/>
    </location>
</feature>
<evidence type="ECO:0000256" key="5">
    <source>
        <dbReference type="ARBA" id="ARBA00023211"/>
    </source>
</evidence>
<dbReference type="Proteomes" id="UP000076727">
    <property type="component" value="Unassembled WGS sequence"/>
</dbReference>
<evidence type="ECO:0000259" key="9">
    <source>
        <dbReference type="SMART" id="SM00835"/>
    </source>
</evidence>
<keyword evidence="7" id="KW-0812">Transmembrane</keyword>
<evidence type="ECO:0000256" key="8">
    <source>
        <dbReference type="SAM" id="SignalP"/>
    </source>
</evidence>
<dbReference type="InterPro" id="IPR011051">
    <property type="entry name" value="RmlC_Cupin_sf"/>
</dbReference>
<dbReference type="InterPro" id="IPR014710">
    <property type="entry name" value="RmlC-like_jellyroll"/>
</dbReference>
<evidence type="ECO:0000313" key="10">
    <source>
        <dbReference type="EMBL" id="KZT74362.1"/>
    </source>
</evidence>
<keyword evidence="5" id="KW-0464">Manganese</keyword>
<evidence type="ECO:0000256" key="7">
    <source>
        <dbReference type="SAM" id="Phobius"/>
    </source>
</evidence>
<organism evidence="10 11">
    <name type="scientific">Daedalea quercina L-15889</name>
    <dbReference type="NCBI Taxonomy" id="1314783"/>
    <lineage>
        <taxon>Eukaryota</taxon>
        <taxon>Fungi</taxon>
        <taxon>Dikarya</taxon>
        <taxon>Basidiomycota</taxon>
        <taxon>Agaricomycotina</taxon>
        <taxon>Agaricomycetes</taxon>
        <taxon>Polyporales</taxon>
        <taxon>Fomitopsis</taxon>
    </lineage>
</organism>
<dbReference type="AlphaFoldDB" id="A0A165U3V2"/>
<feature type="transmembrane region" description="Helical" evidence="7">
    <location>
        <begin position="295"/>
        <end position="319"/>
    </location>
</feature>
<feature type="signal peptide" evidence="8">
    <location>
        <begin position="1"/>
        <end position="18"/>
    </location>
</feature>
<proteinExistence type="inferred from homology"/>
<feature type="compositionally biased region" description="Low complexity" evidence="6">
    <location>
        <begin position="244"/>
        <end position="263"/>
    </location>
</feature>
<evidence type="ECO:0000256" key="6">
    <source>
        <dbReference type="SAM" id="MobiDB-lite"/>
    </source>
</evidence>